<accession>A0A9R1W521</accession>
<name>A0A9R1W521_LACSA</name>
<protein>
    <recommendedName>
        <fullName evidence="3">GRAM domain-containing protein</fullName>
    </recommendedName>
</protein>
<comment type="caution">
    <text evidence="4">The sequence shown here is derived from an EMBL/GenBank/DDBJ whole genome shotgun (WGS) entry which is preliminary data.</text>
</comment>
<evidence type="ECO:0000313" key="5">
    <source>
        <dbReference type="Proteomes" id="UP000235145"/>
    </source>
</evidence>
<sequence>MDHRSSSKHDTGVAIKSTNTGLLLSKPYEPCHSISSTSSKTNGTEREASSSPKLIEIMKQKLSHGAQMIQLGSTPGKIFRKTFGIREEEKLLQASQCYLYTTAGAIAGILFVSTERIAFCSDRSLKTYSPTGELLKFQYKVSIPLGKIKGVRESMNTKRRSYNYVEVVTVDDFSFWFLGFENYKKTLRYLHHAIGHECLCNRC</sequence>
<feature type="domain" description="GRAM" evidence="3">
    <location>
        <begin position="77"/>
        <end position="155"/>
    </location>
</feature>
<evidence type="ECO:0000256" key="1">
    <source>
        <dbReference type="ARBA" id="ARBA00009414"/>
    </source>
</evidence>
<dbReference type="Proteomes" id="UP000235145">
    <property type="component" value="Unassembled WGS sequence"/>
</dbReference>
<dbReference type="Pfam" id="PF02893">
    <property type="entry name" value="GRAM"/>
    <property type="match status" value="1"/>
</dbReference>
<dbReference type="InterPro" id="IPR004182">
    <property type="entry name" value="GRAM"/>
</dbReference>
<dbReference type="AlphaFoldDB" id="A0A9R1W521"/>
<organism evidence="4 5">
    <name type="scientific">Lactuca sativa</name>
    <name type="common">Garden lettuce</name>
    <dbReference type="NCBI Taxonomy" id="4236"/>
    <lineage>
        <taxon>Eukaryota</taxon>
        <taxon>Viridiplantae</taxon>
        <taxon>Streptophyta</taxon>
        <taxon>Embryophyta</taxon>
        <taxon>Tracheophyta</taxon>
        <taxon>Spermatophyta</taxon>
        <taxon>Magnoliopsida</taxon>
        <taxon>eudicotyledons</taxon>
        <taxon>Gunneridae</taxon>
        <taxon>Pentapetalae</taxon>
        <taxon>asterids</taxon>
        <taxon>campanulids</taxon>
        <taxon>Asterales</taxon>
        <taxon>Asteraceae</taxon>
        <taxon>Cichorioideae</taxon>
        <taxon>Cichorieae</taxon>
        <taxon>Lactucinae</taxon>
        <taxon>Lactuca</taxon>
    </lineage>
</organism>
<proteinExistence type="inferred from homology"/>
<gene>
    <name evidence="4" type="ORF">LSAT_V11C300115590</name>
</gene>
<dbReference type="SMART" id="SM00568">
    <property type="entry name" value="GRAM"/>
    <property type="match status" value="1"/>
</dbReference>
<dbReference type="OrthoDB" id="1736712at2759"/>
<dbReference type="PANTHER" id="PTHR31969">
    <property type="entry name" value="GEM-LIKE PROTEIN 2"/>
    <property type="match status" value="1"/>
</dbReference>
<dbReference type="InterPro" id="IPR011993">
    <property type="entry name" value="PH-like_dom_sf"/>
</dbReference>
<dbReference type="EMBL" id="NBSK02000003">
    <property type="protein sequence ID" value="KAJ0217248.1"/>
    <property type="molecule type" value="Genomic_DNA"/>
</dbReference>
<dbReference type="InterPro" id="IPR037848">
    <property type="entry name" value="GEM-like"/>
</dbReference>
<comment type="similarity">
    <text evidence="1">Belongs to the GEM family.</text>
</comment>
<reference evidence="4 5" key="1">
    <citation type="journal article" date="2017" name="Nat. Commun.">
        <title>Genome assembly with in vitro proximity ligation data and whole-genome triplication in lettuce.</title>
        <authorList>
            <person name="Reyes-Chin-Wo S."/>
            <person name="Wang Z."/>
            <person name="Yang X."/>
            <person name="Kozik A."/>
            <person name="Arikit S."/>
            <person name="Song C."/>
            <person name="Xia L."/>
            <person name="Froenicke L."/>
            <person name="Lavelle D.O."/>
            <person name="Truco M.J."/>
            <person name="Xia R."/>
            <person name="Zhu S."/>
            <person name="Xu C."/>
            <person name="Xu H."/>
            <person name="Xu X."/>
            <person name="Cox K."/>
            <person name="Korf I."/>
            <person name="Meyers B.C."/>
            <person name="Michelmore R.W."/>
        </authorList>
    </citation>
    <scope>NUCLEOTIDE SEQUENCE [LARGE SCALE GENOMIC DNA]</scope>
    <source>
        <strain evidence="5">cv. Salinas</strain>
        <tissue evidence="4">Seedlings</tissue>
    </source>
</reference>
<feature type="region of interest" description="Disordered" evidence="2">
    <location>
        <begin position="32"/>
        <end position="51"/>
    </location>
</feature>
<evidence type="ECO:0000313" key="4">
    <source>
        <dbReference type="EMBL" id="KAJ0217248.1"/>
    </source>
</evidence>
<dbReference type="Gene3D" id="2.30.29.30">
    <property type="entry name" value="Pleckstrin-homology domain (PH domain)/Phosphotyrosine-binding domain (PTB)"/>
    <property type="match status" value="1"/>
</dbReference>
<evidence type="ECO:0000256" key="2">
    <source>
        <dbReference type="SAM" id="MobiDB-lite"/>
    </source>
</evidence>
<feature type="compositionally biased region" description="Polar residues" evidence="2">
    <location>
        <begin position="33"/>
        <end position="42"/>
    </location>
</feature>
<keyword evidence="5" id="KW-1185">Reference proteome</keyword>
<evidence type="ECO:0000259" key="3">
    <source>
        <dbReference type="SMART" id="SM00568"/>
    </source>
</evidence>